<keyword evidence="1" id="KW-0732">Signal</keyword>
<feature type="signal peptide" evidence="1">
    <location>
        <begin position="1"/>
        <end position="18"/>
    </location>
</feature>
<organism evidence="2 3">
    <name type="scientific">Frischella japonica</name>
    <dbReference type="NCBI Taxonomy" id="2741544"/>
    <lineage>
        <taxon>Bacteria</taxon>
        <taxon>Pseudomonadati</taxon>
        <taxon>Pseudomonadota</taxon>
        <taxon>Gammaproteobacteria</taxon>
        <taxon>Orbales</taxon>
        <taxon>Orbaceae</taxon>
        <taxon>Frischella</taxon>
    </lineage>
</organism>
<accession>A0ABR7QVN1</accession>
<dbReference type="Proteomes" id="UP000651208">
    <property type="component" value="Unassembled WGS sequence"/>
</dbReference>
<protein>
    <submittedName>
        <fullName evidence="2">Uncharacterized protein</fullName>
    </submittedName>
</protein>
<dbReference type="EMBL" id="JABURY010000006">
    <property type="protein sequence ID" value="MBC9130239.1"/>
    <property type="molecule type" value="Genomic_DNA"/>
</dbReference>
<name>A0ABR7QVN1_9GAMM</name>
<gene>
    <name evidence="2" type="ORF">FcAc13_02835</name>
</gene>
<evidence type="ECO:0000313" key="2">
    <source>
        <dbReference type="EMBL" id="MBC9130239.1"/>
    </source>
</evidence>
<sequence length="127" mass="14869">MNKYVGILLLLYSLITHAAQNKDMKLKDPFQMPQLIPCADIETQLRNQINQWQFQGYVEQQMGSQHIIAIIHKVNNKIWLTLSDLTVPMQLLPWKIITITRTEIHWQANLPDYCQKNLILTMKLQGV</sequence>
<evidence type="ECO:0000256" key="1">
    <source>
        <dbReference type="SAM" id="SignalP"/>
    </source>
</evidence>
<feature type="chain" id="PRO_5045911258" evidence="1">
    <location>
        <begin position="19"/>
        <end position="127"/>
    </location>
</feature>
<comment type="caution">
    <text evidence="2">The sequence shown here is derived from an EMBL/GenBank/DDBJ whole genome shotgun (WGS) entry which is preliminary data.</text>
</comment>
<reference evidence="2 3" key="1">
    <citation type="submission" date="2020-06" db="EMBL/GenBank/DDBJ databases">
        <title>Frischella cerana isolated from Apis cerana gut homogenate.</title>
        <authorList>
            <person name="Wolter L.A."/>
            <person name="Suenami S."/>
            <person name="Miyazaki R."/>
        </authorList>
    </citation>
    <scope>NUCLEOTIDE SEQUENCE [LARGE SCALE GENOMIC DNA]</scope>
    <source>
        <strain evidence="2 3">Ac13</strain>
    </source>
</reference>
<evidence type="ECO:0000313" key="3">
    <source>
        <dbReference type="Proteomes" id="UP000651208"/>
    </source>
</evidence>
<keyword evidence="3" id="KW-1185">Reference proteome</keyword>
<proteinExistence type="predicted"/>
<dbReference type="RefSeq" id="WP_187754677.1">
    <property type="nucleotide sequence ID" value="NZ_JABURY010000006.1"/>
</dbReference>